<feature type="transmembrane region" description="Helical" evidence="1">
    <location>
        <begin position="111"/>
        <end position="133"/>
    </location>
</feature>
<reference evidence="3 4" key="1">
    <citation type="submission" date="2017-02" db="EMBL/GenBank/DDBJ databases">
        <title>Natronthermophilus aegyptiacus gen. nov.,sp. nov., an aerobic, extremely halophilic alkalithermophilic archaeon isolated from the athalassohaline Wadi An Natrun, Egypt.</title>
        <authorList>
            <person name="Zhao B."/>
        </authorList>
    </citation>
    <scope>NUCLEOTIDE SEQUENCE [LARGE SCALE GENOMIC DNA]</scope>
    <source>
        <strain evidence="3 4">CGMCC 1.3597</strain>
    </source>
</reference>
<feature type="transmembrane region" description="Helical" evidence="1">
    <location>
        <begin position="12"/>
        <end position="33"/>
    </location>
</feature>
<feature type="transmembrane region" description="Helical" evidence="1">
    <location>
        <begin position="224"/>
        <end position="245"/>
    </location>
</feature>
<feature type="transmembrane region" description="Helical" evidence="1">
    <location>
        <begin position="184"/>
        <end position="204"/>
    </location>
</feature>
<accession>A0A202E9D2</accession>
<keyword evidence="1" id="KW-1133">Transmembrane helix</keyword>
<dbReference type="PANTHER" id="PTHR36435">
    <property type="entry name" value="SLR1288 PROTEIN"/>
    <property type="match status" value="1"/>
</dbReference>
<keyword evidence="4" id="KW-1185">Reference proteome</keyword>
<sequence length="373" mass="39034">MTETARVDDATPFGHSAVPGIGAVLSAVTLAAMAVPIQRGLEDPVVWGAAAFAVIAVLAFLGSRYSVLERRLAALAALASSVGVVLLSGYAMNQGVAASVTVPGLETSISLVFAGFVTAGLTAGVSMATFYGLTPRALKERSLETATLSIVGFGGLLAAQVATLLIAQPVFIVTDSLSRFELVLISQIGMALGMGGLAIAYIAVMDYDWSFIDLKVPTARDVAWTVGGLFVLFGALFAISMLFQTTGVESADHGTTQQAQENPEILLVLIPAAILIIGPFEELLYRNVIQKALYGTFSRYGAVVVGSVIFSIVHTQAYWTAGPGQVVASLGTIFGLSIVLGTIYERTDNLVVPALVHGVYNAILFANLYFLYG</sequence>
<protein>
    <submittedName>
        <fullName evidence="3">Abortive phage infection protein</fullName>
    </submittedName>
</protein>
<gene>
    <name evidence="3" type="ORF">B2G88_10855</name>
</gene>
<evidence type="ECO:0000259" key="2">
    <source>
        <dbReference type="Pfam" id="PF02517"/>
    </source>
</evidence>
<feature type="transmembrane region" description="Helical" evidence="1">
    <location>
        <begin position="265"/>
        <end position="285"/>
    </location>
</feature>
<feature type="transmembrane region" description="Helical" evidence="1">
    <location>
        <begin position="297"/>
        <end position="319"/>
    </location>
</feature>
<feature type="transmembrane region" description="Helical" evidence="1">
    <location>
        <begin position="45"/>
        <end position="65"/>
    </location>
</feature>
<comment type="caution">
    <text evidence="3">The sequence shown here is derived from an EMBL/GenBank/DDBJ whole genome shotgun (WGS) entry which is preliminary data.</text>
</comment>
<dbReference type="EMBL" id="MWPH01000002">
    <property type="protein sequence ID" value="OVE84862.1"/>
    <property type="molecule type" value="Genomic_DNA"/>
</dbReference>
<dbReference type="Pfam" id="PF02517">
    <property type="entry name" value="Rce1-like"/>
    <property type="match status" value="1"/>
</dbReference>
<proteinExistence type="predicted"/>
<feature type="transmembrane region" description="Helical" evidence="1">
    <location>
        <begin position="325"/>
        <end position="343"/>
    </location>
</feature>
<dbReference type="PANTHER" id="PTHR36435:SF1">
    <property type="entry name" value="CAAX AMINO TERMINAL PROTEASE FAMILY PROTEIN"/>
    <property type="match status" value="1"/>
</dbReference>
<feature type="transmembrane region" description="Helical" evidence="1">
    <location>
        <begin position="350"/>
        <end position="372"/>
    </location>
</feature>
<feature type="domain" description="CAAX prenyl protease 2/Lysostaphin resistance protein A-like" evidence="2">
    <location>
        <begin position="266"/>
        <end position="363"/>
    </location>
</feature>
<evidence type="ECO:0000313" key="4">
    <source>
        <dbReference type="Proteomes" id="UP000196084"/>
    </source>
</evidence>
<dbReference type="Proteomes" id="UP000196084">
    <property type="component" value="Unassembled WGS sequence"/>
</dbReference>
<evidence type="ECO:0000256" key="1">
    <source>
        <dbReference type="SAM" id="Phobius"/>
    </source>
</evidence>
<dbReference type="OrthoDB" id="275779at2157"/>
<dbReference type="InterPro" id="IPR052710">
    <property type="entry name" value="CAAX_protease"/>
</dbReference>
<organism evidence="3 4">
    <name type="scientific">Natronolimnobius baerhuensis</name>
    <dbReference type="NCBI Taxonomy" id="253108"/>
    <lineage>
        <taxon>Archaea</taxon>
        <taxon>Methanobacteriati</taxon>
        <taxon>Methanobacteriota</taxon>
        <taxon>Stenosarchaea group</taxon>
        <taxon>Halobacteria</taxon>
        <taxon>Halobacteriales</taxon>
        <taxon>Natrialbaceae</taxon>
        <taxon>Natronolimnobius</taxon>
    </lineage>
</organism>
<dbReference type="GO" id="GO:0080120">
    <property type="term" value="P:CAAX-box protein maturation"/>
    <property type="evidence" value="ECO:0007669"/>
    <property type="project" value="UniProtKB-ARBA"/>
</dbReference>
<dbReference type="GO" id="GO:0004175">
    <property type="term" value="F:endopeptidase activity"/>
    <property type="evidence" value="ECO:0007669"/>
    <property type="project" value="UniProtKB-ARBA"/>
</dbReference>
<dbReference type="InterPro" id="IPR003675">
    <property type="entry name" value="Rce1/LyrA-like_dom"/>
</dbReference>
<name>A0A202E9D2_9EURY</name>
<feature type="transmembrane region" description="Helical" evidence="1">
    <location>
        <begin position="72"/>
        <end position="91"/>
    </location>
</feature>
<feature type="transmembrane region" description="Helical" evidence="1">
    <location>
        <begin position="145"/>
        <end position="172"/>
    </location>
</feature>
<dbReference type="RefSeq" id="WP_087714766.1">
    <property type="nucleotide sequence ID" value="NZ_MWPH01000002.1"/>
</dbReference>
<keyword evidence="1" id="KW-0472">Membrane</keyword>
<keyword evidence="1" id="KW-0812">Transmembrane</keyword>
<evidence type="ECO:0000313" key="3">
    <source>
        <dbReference type="EMBL" id="OVE84862.1"/>
    </source>
</evidence>
<dbReference type="AlphaFoldDB" id="A0A202E9D2"/>